<dbReference type="Pfam" id="PF00441">
    <property type="entry name" value="Acyl-CoA_dh_1"/>
    <property type="match status" value="1"/>
</dbReference>
<dbReference type="Gene3D" id="2.40.110.10">
    <property type="entry name" value="Butyryl-CoA Dehydrogenase, subunit A, domain 2"/>
    <property type="match status" value="1"/>
</dbReference>
<dbReference type="PANTHER" id="PTHR48083">
    <property type="entry name" value="MEDIUM-CHAIN SPECIFIC ACYL-COA DEHYDROGENASE, MITOCHONDRIAL-RELATED"/>
    <property type="match status" value="1"/>
</dbReference>
<dbReference type="InterPro" id="IPR013786">
    <property type="entry name" value="AcylCoA_DH/ox_N"/>
</dbReference>
<dbReference type="InterPro" id="IPR009100">
    <property type="entry name" value="AcylCoA_DH/oxidase_NM_dom_sf"/>
</dbReference>
<evidence type="ECO:0000256" key="2">
    <source>
        <dbReference type="ARBA" id="ARBA00009347"/>
    </source>
</evidence>
<dbReference type="InterPro" id="IPR036250">
    <property type="entry name" value="AcylCo_DH-like_C"/>
</dbReference>
<comment type="cofactor">
    <cofactor evidence="1">
        <name>FAD</name>
        <dbReference type="ChEBI" id="CHEBI:57692"/>
    </cofactor>
</comment>
<reference evidence="10" key="1">
    <citation type="submission" date="2020-05" db="EMBL/GenBank/DDBJ databases">
        <authorList>
            <person name="Chiriac C."/>
            <person name="Salcher M."/>
            <person name="Ghai R."/>
            <person name="Kavagutti S V."/>
        </authorList>
    </citation>
    <scope>NUCLEOTIDE SEQUENCE</scope>
</reference>
<dbReference type="SUPFAM" id="SSF56645">
    <property type="entry name" value="Acyl-CoA dehydrogenase NM domain-like"/>
    <property type="match status" value="1"/>
</dbReference>
<dbReference type="FunFam" id="2.40.110.10:FF:000002">
    <property type="entry name" value="Acyl-CoA dehydrogenase fadE12"/>
    <property type="match status" value="1"/>
</dbReference>
<dbReference type="AlphaFoldDB" id="A0A6J6HSJ2"/>
<dbReference type="Pfam" id="PF02771">
    <property type="entry name" value="Acyl-CoA_dh_N"/>
    <property type="match status" value="1"/>
</dbReference>
<comment type="similarity">
    <text evidence="2">Belongs to the acyl-CoA dehydrogenase family.</text>
</comment>
<evidence type="ECO:0000256" key="1">
    <source>
        <dbReference type="ARBA" id="ARBA00001974"/>
    </source>
</evidence>
<feature type="domain" description="Acyl-CoA dehydrogenase/oxidase C-terminal" evidence="7">
    <location>
        <begin position="277"/>
        <end position="424"/>
    </location>
</feature>
<protein>
    <submittedName>
        <fullName evidence="10">Unannotated protein</fullName>
    </submittedName>
</protein>
<comment type="subunit">
    <text evidence="3">Homodimer.</text>
</comment>
<evidence type="ECO:0000256" key="3">
    <source>
        <dbReference type="ARBA" id="ARBA00011738"/>
    </source>
</evidence>
<dbReference type="GO" id="GO:0033539">
    <property type="term" value="P:fatty acid beta-oxidation using acyl-CoA dehydrogenase"/>
    <property type="evidence" value="ECO:0007669"/>
    <property type="project" value="TreeGrafter"/>
</dbReference>
<dbReference type="InterPro" id="IPR009075">
    <property type="entry name" value="AcylCo_DH/oxidase_C"/>
</dbReference>
<dbReference type="GO" id="GO:0050660">
    <property type="term" value="F:flavin adenine dinucleotide binding"/>
    <property type="evidence" value="ECO:0007669"/>
    <property type="project" value="InterPro"/>
</dbReference>
<dbReference type="Gene3D" id="1.20.140.10">
    <property type="entry name" value="Butyryl-CoA Dehydrogenase, subunit A, domain 3"/>
    <property type="match status" value="1"/>
</dbReference>
<evidence type="ECO:0000256" key="5">
    <source>
        <dbReference type="ARBA" id="ARBA00022827"/>
    </source>
</evidence>
<dbReference type="PANTHER" id="PTHR48083:SF13">
    <property type="entry name" value="ACYL-COA DEHYDROGENASE FAMILY MEMBER 11"/>
    <property type="match status" value="1"/>
</dbReference>
<accession>A0A6J6HSJ2</accession>
<evidence type="ECO:0000259" key="7">
    <source>
        <dbReference type="Pfam" id="PF00441"/>
    </source>
</evidence>
<dbReference type="GO" id="GO:0003995">
    <property type="term" value="F:acyl-CoA dehydrogenase activity"/>
    <property type="evidence" value="ECO:0007669"/>
    <property type="project" value="TreeGrafter"/>
</dbReference>
<evidence type="ECO:0000259" key="8">
    <source>
        <dbReference type="Pfam" id="PF02770"/>
    </source>
</evidence>
<dbReference type="InterPro" id="IPR046373">
    <property type="entry name" value="Acyl-CoA_Oxase/DH_mid-dom_sf"/>
</dbReference>
<feature type="domain" description="Acyl-CoA dehydrogenase/oxidase N-terminal" evidence="9">
    <location>
        <begin position="38"/>
        <end position="159"/>
    </location>
</feature>
<dbReference type="GO" id="GO:0005737">
    <property type="term" value="C:cytoplasm"/>
    <property type="evidence" value="ECO:0007669"/>
    <property type="project" value="TreeGrafter"/>
</dbReference>
<evidence type="ECO:0000256" key="6">
    <source>
        <dbReference type="ARBA" id="ARBA00023002"/>
    </source>
</evidence>
<organism evidence="10">
    <name type="scientific">freshwater metagenome</name>
    <dbReference type="NCBI Taxonomy" id="449393"/>
    <lineage>
        <taxon>unclassified sequences</taxon>
        <taxon>metagenomes</taxon>
        <taxon>ecological metagenomes</taxon>
    </lineage>
</organism>
<dbReference type="InterPro" id="IPR050741">
    <property type="entry name" value="Acyl-CoA_dehydrogenase"/>
</dbReference>
<feature type="domain" description="Acyl-CoA oxidase/dehydrogenase middle" evidence="8">
    <location>
        <begin position="164"/>
        <end position="241"/>
    </location>
</feature>
<name>A0A6J6HSJ2_9ZZZZ</name>
<proteinExistence type="inferred from homology"/>
<keyword evidence="6" id="KW-0560">Oxidoreductase</keyword>
<evidence type="ECO:0000256" key="4">
    <source>
        <dbReference type="ARBA" id="ARBA00022630"/>
    </source>
</evidence>
<dbReference type="EMBL" id="CAEZUP010000044">
    <property type="protein sequence ID" value="CAB4611488.1"/>
    <property type="molecule type" value="Genomic_DNA"/>
</dbReference>
<dbReference type="Gene3D" id="1.10.540.10">
    <property type="entry name" value="Acyl-CoA dehydrogenase/oxidase, N-terminal domain"/>
    <property type="match status" value="1"/>
</dbReference>
<evidence type="ECO:0000259" key="9">
    <source>
        <dbReference type="Pfam" id="PF02771"/>
    </source>
</evidence>
<keyword evidence="5" id="KW-0274">FAD</keyword>
<dbReference type="Pfam" id="PF02770">
    <property type="entry name" value="Acyl-CoA_dh_M"/>
    <property type="match status" value="1"/>
</dbReference>
<evidence type="ECO:0000313" key="10">
    <source>
        <dbReference type="EMBL" id="CAB4611488.1"/>
    </source>
</evidence>
<keyword evidence="4" id="KW-0285">Flavoprotein</keyword>
<sequence>MGCGLTKRSPVGTDGRTVSIVHTHGGVISMADFSLDPEFEEQLDWIRGFVKAEIEPLDLAFEGEETVYNKSGHLYSDVIRPLQQVVKDKGLWSCHLTPEYGGQGYGQVRLAYMNEILGRSQFAPTVFGSQAPDSGNAEILAHYGTDEQKERYLQPLLDGYISSCYSMTEPQGGADPGVFTTRAVLDGDEWVIDGEKWYSSSLRFAAFVIVMAVTDPDVSIYKGMSMFLVPTDSPGLEVIRNVGTGGEAEGHGGHAYVRYNAVRVPKDNLLGGEGQAFEVAQTRLGGGRLHHAMRTVGAVGRCLDMLCERALSRTTQGELLARKQMTQEKIADSWIELTQFRLQVLHAAWRVDQVGGHAARKEIAAVKVATPKVYREAVLRTMQLHGALGVSNEMPLSKMLMASVTMGIADGPTEVHKGTLAREVLKSYRPAEGDWPSEHLPDRRAAAREEFAEILEIVAAEY</sequence>
<dbReference type="InterPro" id="IPR037069">
    <property type="entry name" value="AcylCoA_DH/ox_N_sf"/>
</dbReference>
<gene>
    <name evidence="10" type="ORF">UFOPK1835_01120</name>
</gene>
<dbReference type="InterPro" id="IPR006091">
    <property type="entry name" value="Acyl-CoA_Oxase/DH_mid-dom"/>
</dbReference>
<dbReference type="SUPFAM" id="SSF47203">
    <property type="entry name" value="Acyl-CoA dehydrogenase C-terminal domain-like"/>
    <property type="match status" value="1"/>
</dbReference>